<dbReference type="Ensembl" id="ENSHBUT00000021200.1">
    <property type="protein sequence ID" value="ENSHBUP00000013470.1"/>
    <property type="gene ID" value="ENSHBUG00000015318.1"/>
</dbReference>
<keyword evidence="4 6" id="KW-1133">Transmembrane helix</keyword>
<keyword evidence="8" id="KW-1185">Reference proteome</keyword>
<dbReference type="InterPro" id="IPR045069">
    <property type="entry name" value="MATE_euk"/>
</dbReference>
<feature type="transmembrane region" description="Helical" evidence="6">
    <location>
        <begin position="411"/>
        <end position="433"/>
    </location>
</feature>
<reference evidence="7" key="1">
    <citation type="submission" date="2025-08" db="UniProtKB">
        <authorList>
            <consortium name="Ensembl"/>
        </authorList>
    </citation>
    <scope>IDENTIFICATION</scope>
</reference>
<protein>
    <recommendedName>
        <fullName evidence="6">Multidrug and toxin extrusion protein</fullName>
    </recommendedName>
</protein>
<feature type="transmembrane region" description="Helical" evidence="6">
    <location>
        <begin position="469"/>
        <end position="490"/>
    </location>
</feature>
<feature type="transmembrane region" description="Helical" evidence="6">
    <location>
        <begin position="216"/>
        <end position="237"/>
    </location>
</feature>
<sequence length="630" mass="68575">MEKLDSPEPAHPLPGAGPVAEVSVAKTAGAVEDEGASWVRSKLFECSCMKRLLPQAYREELYQVLQLTGPLLLSRILNFLLSFVITIFCGHISNAALAGYALASATVNSTTVATGHGLALACDTLISQTFGSKNMKRVGVILQRSSLILLAFCLPCWAIIMNSYSLLILMHQEEEVARIAQIYVMAFLPAVPVRMVALHTGLLIMSFKKKIFQGIILPQMYTAGIANVLNLGFNYVLIFTLNLGIIGSAIANSLAQITLCLLLYGYIRIRKLHQKTWGGWSTECLQEWGSYMKLAVPSLLMVYFEWWLWEIGSFLAGLLGEVDLAAQHVLNEIGTIAYMIPLGIHAAACVRVGNALGAGDTTRALLTCKVTLFLSGMLAVCQGIGFASCKSVVAFIFTSDVEIVSTVSENLTVHIFVQFFDSLLCVCSGILVGSGMQKIAAISNLLGYYLIGLPVGIALMFYANLRILGLWLGLLVCLSLETVLFLILIFKINWKKVTQKVRRSYLSLKAQSDGGEAPKTDGYSPVNTLDQEMKAAQEPGIINTNATPSERDTEHNETTKPKVVLSTTQLIFRRGTALLVSLLILIIGVACHIAFPVPEESAQSKANFTLNWANDSTPTPLAPLNFTPHF</sequence>
<feature type="transmembrane region" description="Helical" evidence="6">
    <location>
        <begin position="147"/>
        <end position="170"/>
    </location>
</feature>
<accession>A0A3Q2VP66</accession>
<evidence type="ECO:0000256" key="2">
    <source>
        <dbReference type="ARBA" id="ARBA00010199"/>
    </source>
</evidence>
<evidence type="ECO:0000256" key="6">
    <source>
        <dbReference type="RuleBase" id="RU004914"/>
    </source>
</evidence>
<feature type="transmembrane region" description="Helical" evidence="6">
    <location>
        <begin position="243"/>
        <end position="267"/>
    </location>
</feature>
<evidence type="ECO:0000256" key="4">
    <source>
        <dbReference type="ARBA" id="ARBA00022989"/>
    </source>
</evidence>
<evidence type="ECO:0000256" key="1">
    <source>
        <dbReference type="ARBA" id="ARBA00004141"/>
    </source>
</evidence>
<feature type="transmembrane region" description="Helical" evidence="6">
    <location>
        <begin position="576"/>
        <end position="595"/>
    </location>
</feature>
<dbReference type="InterPro" id="IPR002528">
    <property type="entry name" value="MATE_fam"/>
</dbReference>
<evidence type="ECO:0000313" key="7">
    <source>
        <dbReference type="Ensembl" id="ENSHBUP00000013470.1"/>
    </source>
</evidence>
<evidence type="ECO:0000256" key="5">
    <source>
        <dbReference type="ARBA" id="ARBA00023136"/>
    </source>
</evidence>
<dbReference type="GeneTree" id="ENSGT00940000163922"/>
<dbReference type="NCBIfam" id="TIGR00797">
    <property type="entry name" value="matE"/>
    <property type="match status" value="1"/>
</dbReference>
<feature type="transmembrane region" description="Helical" evidence="6">
    <location>
        <begin position="182"/>
        <end position="204"/>
    </location>
</feature>
<feature type="transmembrane region" description="Helical" evidence="6">
    <location>
        <begin position="445"/>
        <end position="463"/>
    </location>
</feature>
<dbReference type="GO" id="GO:0016020">
    <property type="term" value="C:membrane"/>
    <property type="evidence" value="ECO:0007669"/>
    <property type="project" value="UniProtKB-SubCell"/>
</dbReference>
<dbReference type="GO" id="GO:1990961">
    <property type="term" value="P:xenobiotic detoxification by transmembrane export across the plasma membrane"/>
    <property type="evidence" value="ECO:0007669"/>
    <property type="project" value="InterPro"/>
</dbReference>
<reference evidence="7" key="2">
    <citation type="submission" date="2025-09" db="UniProtKB">
        <authorList>
            <consortium name="Ensembl"/>
        </authorList>
    </citation>
    <scope>IDENTIFICATION</scope>
</reference>
<evidence type="ECO:0000256" key="3">
    <source>
        <dbReference type="ARBA" id="ARBA00022692"/>
    </source>
</evidence>
<dbReference type="PANTHER" id="PTHR11206">
    <property type="entry name" value="MULTIDRUG RESISTANCE PROTEIN"/>
    <property type="match status" value="1"/>
</dbReference>
<comment type="similarity">
    <text evidence="2 6">Belongs to the multi antimicrobial extrusion (MATE) (TC 2.A.66.1) family.</text>
</comment>
<dbReference type="GO" id="GO:0015297">
    <property type="term" value="F:antiporter activity"/>
    <property type="evidence" value="ECO:0007669"/>
    <property type="project" value="InterPro"/>
</dbReference>
<keyword evidence="5 6" id="KW-0472">Membrane</keyword>
<feature type="transmembrane region" description="Helical" evidence="6">
    <location>
        <begin position="288"/>
        <end position="309"/>
    </location>
</feature>
<dbReference type="Proteomes" id="UP000264840">
    <property type="component" value="Unplaced"/>
</dbReference>
<dbReference type="Pfam" id="PF01554">
    <property type="entry name" value="MatE"/>
    <property type="match status" value="2"/>
</dbReference>
<feature type="transmembrane region" description="Helical" evidence="6">
    <location>
        <begin position="76"/>
        <end position="101"/>
    </location>
</feature>
<dbReference type="AlphaFoldDB" id="A0A3Q2VP66"/>
<comment type="subcellular location">
    <subcellularLocation>
        <location evidence="1">Membrane</location>
        <topology evidence="1">Multi-pass membrane protein</topology>
    </subcellularLocation>
</comment>
<proteinExistence type="inferred from homology"/>
<organism evidence="7 8">
    <name type="scientific">Haplochromis burtoni</name>
    <name type="common">Burton's mouthbrooder</name>
    <name type="synonym">Chromis burtoni</name>
    <dbReference type="NCBI Taxonomy" id="8153"/>
    <lineage>
        <taxon>Eukaryota</taxon>
        <taxon>Metazoa</taxon>
        <taxon>Chordata</taxon>
        <taxon>Craniata</taxon>
        <taxon>Vertebrata</taxon>
        <taxon>Euteleostomi</taxon>
        <taxon>Actinopterygii</taxon>
        <taxon>Neopterygii</taxon>
        <taxon>Teleostei</taxon>
        <taxon>Neoteleostei</taxon>
        <taxon>Acanthomorphata</taxon>
        <taxon>Ovalentaria</taxon>
        <taxon>Cichlomorphae</taxon>
        <taxon>Cichliformes</taxon>
        <taxon>Cichlidae</taxon>
        <taxon>African cichlids</taxon>
        <taxon>Pseudocrenilabrinae</taxon>
        <taxon>Haplochromini</taxon>
        <taxon>Haplochromis</taxon>
    </lineage>
</organism>
<dbReference type="CDD" id="cd13132">
    <property type="entry name" value="MATE_eukaryotic"/>
    <property type="match status" value="1"/>
</dbReference>
<dbReference type="GO" id="GO:0042910">
    <property type="term" value="F:xenobiotic transmembrane transporter activity"/>
    <property type="evidence" value="ECO:0007669"/>
    <property type="project" value="InterPro"/>
</dbReference>
<name>A0A3Q2VP66_HAPBU</name>
<feature type="transmembrane region" description="Helical" evidence="6">
    <location>
        <begin position="371"/>
        <end position="399"/>
    </location>
</feature>
<keyword evidence="3 6" id="KW-0812">Transmembrane</keyword>
<feature type="transmembrane region" description="Helical" evidence="6">
    <location>
        <begin position="329"/>
        <end position="350"/>
    </location>
</feature>
<evidence type="ECO:0000313" key="8">
    <source>
        <dbReference type="Proteomes" id="UP000264840"/>
    </source>
</evidence>